<dbReference type="EMBL" id="JAIWYP010000001">
    <property type="protein sequence ID" value="KAH3892892.1"/>
    <property type="molecule type" value="Genomic_DNA"/>
</dbReference>
<evidence type="ECO:0000313" key="2">
    <source>
        <dbReference type="EMBL" id="KAH3892908.1"/>
    </source>
</evidence>
<name>A0A9D4NAR1_DREPO</name>
<comment type="caution">
    <text evidence="2">The sequence shown here is derived from an EMBL/GenBank/DDBJ whole genome shotgun (WGS) entry which is preliminary data.</text>
</comment>
<gene>
    <name evidence="1" type="ORF">DPMN_017025</name>
    <name evidence="2" type="ORF">DPMN_017044</name>
</gene>
<dbReference type="EMBL" id="JAIWYP010000001">
    <property type="protein sequence ID" value="KAH3892908.1"/>
    <property type="molecule type" value="Genomic_DNA"/>
</dbReference>
<dbReference type="Proteomes" id="UP000828390">
    <property type="component" value="Unassembled WGS sequence"/>
</dbReference>
<accession>A0A9D4NAR1</accession>
<evidence type="ECO:0000313" key="3">
    <source>
        <dbReference type="Proteomes" id="UP000828390"/>
    </source>
</evidence>
<organism evidence="2 3">
    <name type="scientific">Dreissena polymorpha</name>
    <name type="common">Zebra mussel</name>
    <name type="synonym">Mytilus polymorpha</name>
    <dbReference type="NCBI Taxonomy" id="45954"/>
    <lineage>
        <taxon>Eukaryota</taxon>
        <taxon>Metazoa</taxon>
        <taxon>Spiralia</taxon>
        <taxon>Lophotrochozoa</taxon>
        <taxon>Mollusca</taxon>
        <taxon>Bivalvia</taxon>
        <taxon>Autobranchia</taxon>
        <taxon>Heteroconchia</taxon>
        <taxon>Euheterodonta</taxon>
        <taxon>Imparidentia</taxon>
        <taxon>Neoheterodontei</taxon>
        <taxon>Myida</taxon>
        <taxon>Dreissenoidea</taxon>
        <taxon>Dreissenidae</taxon>
        <taxon>Dreissena</taxon>
    </lineage>
</organism>
<keyword evidence="3" id="KW-1185">Reference proteome</keyword>
<dbReference type="AlphaFoldDB" id="A0A9D4NAR1"/>
<proteinExistence type="predicted"/>
<protein>
    <submittedName>
        <fullName evidence="2">Uncharacterized protein</fullName>
    </submittedName>
</protein>
<reference evidence="2" key="2">
    <citation type="submission" date="2020-11" db="EMBL/GenBank/DDBJ databases">
        <authorList>
            <person name="McCartney M.A."/>
            <person name="Auch B."/>
            <person name="Kono T."/>
            <person name="Mallez S."/>
            <person name="Becker A."/>
            <person name="Gohl D.M."/>
            <person name="Silverstein K.A.T."/>
            <person name="Koren S."/>
            <person name="Bechman K.B."/>
            <person name="Herman A."/>
            <person name="Abrahante J.E."/>
            <person name="Garbe J."/>
        </authorList>
    </citation>
    <scope>NUCLEOTIDE SEQUENCE</scope>
    <source>
        <strain evidence="2">Duluth1</strain>
        <tissue evidence="2">Whole animal</tissue>
    </source>
</reference>
<reference evidence="2" key="1">
    <citation type="journal article" date="2019" name="bioRxiv">
        <title>The Genome of the Zebra Mussel, Dreissena polymorpha: A Resource for Invasive Species Research.</title>
        <authorList>
            <person name="McCartney M.A."/>
            <person name="Auch B."/>
            <person name="Kono T."/>
            <person name="Mallez S."/>
            <person name="Zhang Y."/>
            <person name="Obille A."/>
            <person name="Becker A."/>
            <person name="Abrahante J.E."/>
            <person name="Garbe J."/>
            <person name="Badalamenti J.P."/>
            <person name="Herman A."/>
            <person name="Mangelson H."/>
            <person name="Liachko I."/>
            <person name="Sullivan S."/>
            <person name="Sone E.D."/>
            <person name="Koren S."/>
            <person name="Silverstein K.A.T."/>
            <person name="Beckman K.B."/>
            <person name="Gohl D.M."/>
        </authorList>
    </citation>
    <scope>NUCLEOTIDE SEQUENCE</scope>
    <source>
        <strain evidence="2">Duluth1</strain>
        <tissue evidence="2">Whole animal</tissue>
    </source>
</reference>
<sequence length="87" mass="9582">MFEGTAELPECTHPCVFSEANVLLMASCRIRGMLDNSNVTSHIGTNIQIQAQRMGSDDIFQARGYTVREDDHLSTIRCKVGLPGKPT</sequence>
<evidence type="ECO:0000313" key="1">
    <source>
        <dbReference type="EMBL" id="KAH3892892.1"/>
    </source>
</evidence>